<organism evidence="7 8">
    <name type="scientific">Marasmius crinis-equi</name>
    <dbReference type="NCBI Taxonomy" id="585013"/>
    <lineage>
        <taxon>Eukaryota</taxon>
        <taxon>Fungi</taxon>
        <taxon>Dikarya</taxon>
        <taxon>Basidiomycota</taxon>
        <taxon>Agaricomycotina</taxon>
        <taxon>Agaricomycetes</taxon>
        <taxon>Agaricomycetidae</taxon>
        <taxon>Agaricales</taxon>
        <taxon>Marasmiineae</taxon>
        <taxon>Marasmiaceae</taxon>
        <taxon>Marasmius</taxon>
    </lineage>
</organism>
<dbReference type="PANTHER" id="PTHR21531">
    <property type="entry name" value="LOW-TEMPERATURE VIABILITY PROTEIN LTV1-RELATED"/>
    <property type="match status" value="1"/>
</dbReference>
<feature type="region of interest" description="Disordered" evidence="6">
    <location>
        <begin position="426"/>
        <end position="502"/>
    </location>
</feature>
<feature type="region of interest" description="Disordered" evidence="6">
    <location>
        <begin position="102"/>
        <end position="143"/>
    </location>
</feature>
<evidence type="ECO:0000256" key="1">
    <source>
        <dbReference type="ARBA" id="ARBA00004123"/>
    </source>
</evidence>
<sequence>MPPKPKSIFRQPGAKHFQLVHRSQRDPLYHDPEASKHVFKEVTRENDKKAYEAEIVHDSKARVGEASLYGVYYDDTEYDYMQHLKPVGVEEEGVESILIEAPQSAKKTRETKTKTGGITLRDLPEEVLPSTSELPRTYETQQAVPESISGFQPDMDPHLRQVLEALEDEAFVDDGMGDNFFQELVHEGERDGDDEVEFDFREEGIDDDEVAEDGVEEAEPATWEERFSQFKKSQAAAQAATSDDGDEFASEGGDTIGGLPAMSVIGGKKRRRKGTSDASGYSMSSSSMYRNDALQTLDERFDQVILKEYEDEDEVPSSDGEDDDEAPQLITSREDFTSIIDQFLNDYEILGRKMKPKLEGETGAEKLDTLRRAMGQDQRVRDATAGEEQVVENDVWAEEEEKDDKWDCETILTTYSNLENHPRIIRARDFKPTPKIQLNPKTGLPSISEDPTSKSSSVEKQKPRALHNDSDDSDLSDSDLPARQTIARSRDETAEEKKARKAAVKAQQAVRRAEKKSNKAAFGSELQAAKYRRLRDARNMEPALDSVPQQPKEHHPLNDIDPIWTTSRTSRQIYSLGEVEKDISRLLSLAASSISLLTLPQTDGPDDNLPQGEERSEQFVLEVSEYFERLDAIQIAIRSSLAHIRHSRIAPSAINAPPPGFLPPSLGVSLPADEANEETMNNNRGLQEGRAERDAWKGIFDALTRMKAALDTEAAQEQTQSQSGSQGQTQNYNEAATDMEL</sequence>
<keyword evidence="8" id="KW-1185">Reference proteome</keyword>
<proteinExistence type="inferred from homology"/>
<feature type="region of interest" description="Disordered" evidence="6">
    <location>
        <begin position="303"/>
        <end position="332"/>
    </location>
</feature>
<feature type="compositionally biased region" description="Acidic residues" evidence="6">
    <location>
        <begin position="389"/>
        <end position="402"/>
    </location>
</feature>
<evidence type="ECO:0000256" key="6">
    <source>
        <dbReference type="SAM" id="MobiDB-lite"/>
    </source>
</evidence>
<evidence type="ECO:0000256" key="5">
    <source>
        <dbReference type="RuleBase" id="RU364147"/>
    </source>
</evidence>
<evidence type="ECO:0000256" key="4">
    <source>
        <dbReference type="ARBA" id="ARBA00023242"/>
    </source>
</evidence>
<dbReference type="InterPro" id="IPR007307">
    <property type="entry name" value="Ltv1"/>
</dbReference>
<comment type="similarity">
    <text evidence="3">Belongs to the LTV1 family.</text>
</comment>
<comment type="caution">
    <text evidence="7">The sequence shown here is derived from an EMBL/GenBank/DDBJ whole genome shotgun (WGS) entry which is preliminary data.</text>
</comment>
<gene>
    <name evidence="7" type="primary">LTV1</name>
    <name evidence="5" type="synonym">MED11</name>
    <name evidence="7" type="ORF">V5O48_001338</name>
</gene>
<keyword evidence="4 5" id="KW-0539">Nucleus</keyword>
<comment type="subcellular location">
    <subcellularLocation>
        <location evidence="1 5">Nucleus</location>
    </subcellularLocation>
</comment>
<feature type="compositionally biased region" description="Acidic residues" evidence="6">
    <location>
        <begin position="309"/>
        <end position="326"/>
    </location>
</feature>
<dbReference type="Pfam" id="PF10280">
    <property type="entry name" value="Med11"/>
    <property type="match status" value="1"/>
</dbReference>
<feature type="compositionally biased region" description="Low complexity" evidence="6">
    <location>
        <begin position="279"/>
        <end position="288"/>
    </location>
</feature>
<comment type="function">
    <text evidence="5">Component of the Mediator complex, a coactivator involved in the regulated transcription of nearly all RNA polymerase II-dependent genes. Mediator functions as a bridge to convey information from gene-specific regulatory proteins to the basal RNA polymerase II transcription machinery. Mediator is recruited to promoters by direct interactions with regulatory proteins and serves as a scaffold for the assembly of a functional pre-initiation complex with RNA polymerase II and the general transcription factors.</text>
</comment>
<feature type="region of interest" description="Disordered" evidence="6">
    <location>
        <begin position="373"/>
        <end position="403"/>
    </location>
</feature>
<dbReference type="Proteomes" id="UP001465976">
    <property type="component" value="Unassembled WGS sequence"/>
</dbReference>
<name>A0ABR3FZG9_9AGAR</name>
<comment type="subunit">
    <text evidence="5">Component of the Mediator complex.</text>
</comment>
<feature type="compositionally biased region" description="Basic and acidic residues" evidence="6">
    <location>
        <begin position="488"/>
        <end position="498"/>
    </location>
</feature>
<feature type="compositionally biased region" description="Basic and acidic residues" evidence="6">
    <location>
        <begin position="457"/>
        <end position="470"/>
    </location>
</feature>
<evidence type="ECO:0000256" key="2">
    <source>
        <dbReference type="ARBA" id="ARBA00008186"/>
    </source>
</evidence>
<comment type="similarity">
    <text evidence="2 5">Belongs to the Mediator complex subunit 11 family.</text>
</comment>
<keyword evidence="5" id="KW-0805">Transcription regulation</keyword>
<reference evidence="7 8" key="1">
    <citation type="submission" date="2024-02" db="EMBL/GenBank/DDBJ databases">
        <title>A draft genome for the cacao thread blight pathogen Marasmius crinis-equi.</title>
        <authorList>
            <person name="Cohen S.P."/>
            <person name="Baruah I.K."/>
            <person name="Amoako-Attah I."/>
            <person name="Bukari Y."/>
            <person name="Meinhardt L.W."/>
            <person name="Bailey B.A."/>
        </authorList>
    </citation>
    <scope>NUCLEOTIDE SEQUENCE [LARGE SCALE GENOMIC DNA]</scope>
    <source>
        <strain evidence="7 8">GH-76</strain>
    </source>
</reference>
<evidence type="ECO:0000256" key="3">
    <source>
        <dbReference type="ARBA" id="ARBA00009078"/>
    </source>
</evidence>
<feature type="region of interest" description="Disordered" evidence="6">
    <location>
        <begin position="203"/>
        <end position="288"/>
    </location>
</feature>
<feature type="compositionally biased region" description="Acidic residues" evidence="6">
    <location>
        <begin position="204"/>
        <end position="219"/>
    </location>
</feature>
<feature type="compositionally biased region" description="Low complexity" evidence="6">
    <location>
        <begin position="712"/>
        <end position="730"/>
    </location>
</feature>
<dbReference type="PANTHER" id="PTHR21531:SF0">
    <property type="entry name" value="PROTEIN LTV1 HOMOLOG"/>
    <property type="match status" value="1"/>
</dbReference>
<dbReference type="Pfam" id="PF04180">
    <property type="entry name" value="LTV"/>
    <property type="match status" value="1"/>
</dbReference>
<dbReference type="InterPro" id="IPR019404">
    <property type="entry name" value="Mediator_Med11"/>
</dbReference>
<evidence type="ECO:0000313" key="7">
    <source>
        <dbReference type="EMBL" id="KAL0580697.1"/>
    </source>
</evidence>
<dbReference type="EMBL" id="JBAHYK010000025">
    <property type="protein sequence ID" value="KAL0580697.1"/>
    <property type="molecule type" value="Genomic_DNA"/>
</dbReference>
<evidence type="ECO:0000313" key="8">
    <source>
        <dbReference type="Proteomes" id="UP001465976"/>
    </source>
</evidence>
<accession>A0ABR3FZG9</accession>
<feature type="compositionally biased region" description="Low complexity" evidence="6">
    <location>
        <begin position="230"/>
        <end position="240"/>
    </location>
</feature>
<feature type="compositionally biased region" description="Polar residues" evidence="6">
    <location>
        <begin position="129"/>
        <end position="143"/>
    </location>
</feature>
<feature type="region of interest" description="Disordered" evidence="6">
    <location>
        <begin position="710"/>
        <end position="741"/>
    </location>
</feature>
<keyword evidence="5" id="KW-0804">Transcription</keyword>
<keyword evidence="5" id="KW-0010">Activator</keyword>
<protein>
    <recommendedName>
        <fullName evidence="5">Mediator of RNA polymerase II transcription subunit 11</fullName>
    </recommendedName>
    <alternativeName>
        <fullName evidence="5">Mediator complex subunit 11</fullName>
    </alternativeName>
</protein>